<accession>A0A9D8KHM1</accession>
<organism evidence="1 2">
    <name type="scientific">Candidatus Zymogenus saltonus</name>
    <dbReference type="NCBI Taxonomy" id="2844893"/>
    <lineage>
        <taxon>Bacteria</taxon>
        <taxon>Deltaproteobacteria</taxon>
        <taxon>Candidatus Zymogenia</taxon>
        <taxon>Candidatus Zymogeniales</taxon>
        <taxon>Candidatus Zymogenaceae</taxon>
        <taxon>Candidatus Zymogenus</taxon>
    </lineage>
</organism>
<name>A0A9D8KHM1_9DELT</name>
<comment type="caution">
    <text evidence="1">The sequence shown here is derived from an EMBL/GenBank/DDBJ whole genome shotgun (WGS) entry which is preliminary data.</text>
</comment>
<gene>
    <name evidence="1" type="ORF">JW984_13835</name>
</gene>
<proteinExistence type="predicted"/>
<dbReference type="Proteomes" id="UP000809273">
    <property type="component" value="Unassembled WGS sequence"/>
</dbReference>
<dbReference type="EMBL" id="JAFGIX010000071">
    <property type="protein sequence ID" value="MBN1574274.1"/>
    <property type="molecule type" value="Genomic_DNA"/>
</dbReference>
<evidence type="ECO:0000313" key="2">
    <source>
        <dbReference type="Proteomes" id="UP000809273"/>
    </source>
</evidence>
<dbReference type="AlphaFoldDB" id="A0A9D8KHM1"/>
<evidence type="ECO:0000313" key="1">
    <source>
        <dbReference type="EMBL" id="MBN1574274.1"/>
    </source>
</evidence>
<dbReference type="SUPFAM" id="SSF55073">
    <property type="entry name" value="Nucleotide cyclase"/>
    <property type="match status" value="1"/>
</dbReference>
<reference evidence="1" key="2">
    <citation type="submission" date="2021-01" db="EMBL/GenBank/DDBJ databases">
        <authorList>
            <person name="Hahn C.R."/>
            <person name="Youssef N.H."/>
            <person name="Elshahed M."/>
        </authorList>
    </citation>
    <scope>NUCLEOTIDE SEQUENCE</scope>
    <source>
        <strain evidence="1">Zod_Metabat.24</strain>
    </source>
</reference>
<sequence>MTKIEKEAILMIADISGYTKFMVSNQMDLVHAQVIINELITTIIKQVKIPLEISKLEGDAVFFFAEKTDEPGRWEIIKREIGQRLIKFFEVFTDKVNELSESNTCRCSACTNVDKLNLKIIVHSGTALSYRIDKFSELSGVDVIIAHKLLKNSVRSDRYILITEKAFNLIKFPKNVRFEKSKENYEEIGGVGTYIYFPGGDDNLDHGYAAYSYKVKNMAIKMMLPLLIRFGIKKLKRFNNIPELSP</sequence>
<dbReference type="Gene3D" id="3.30.70.1230">
    <property type="entry name" value="Nucleotide cyclase"/>
    <property type="match status" value="1"/>
</dbReference>
<dbReference type="InterPro" id="IPR029787">
    <property type="entry name" value="Nucleotide_cyclase"/>
</dbReference>
<reference evidence="1" key="1">
    <citation type="journal article" date="2021" name="Environ. Microbiol.">
        <title>Genomic characterization of three novel Desulfobacterota classes expand the metabolic and phylogenetic diversity of the phylum.</title>
        <authorList>
            <person name="Murphy C.L."/>
            <person name="Biggerstaff J."/>
            <person name="Eichhorn A."/>
            <person name="Ewing E."/>
            <person name="Shahan R."/>
            <person name="Soriano D."/>
            <person name="Stewart S."/>
            <person name="VanMol K."/>
            <person name="Walker R."/>
            <person name="Walters P."/>
            <person name="Elshahed M.S."/>
            <person name="Youssef N.H."/>
        </authorList>
    </citation>
    <scope>NUCLEOTIDE SEQUENCE</scope>
    <source>
        <strain evidence="1">Zod_Metabat.24</strain>
    </source>
</reference>
<protein>
    <submittedName>
        <fullName evidence="1">DUF2652 domain-containing protein</fullName>
    </submittedName>
</protein>
<dbReference type="Pfam" id="PF10851">
    <property type="entry name" value="DUF2652"/>
    <property type="match status" value="1"/>
</dbReference>
<dbReference type="InterPro" id="IPR020503">
    <property type="entry name" value="Uncharacterised_Rv2561"/>
</dbReference>